<organism evidence="8 9">
    <name type="scientific">Amycolatopsis iheyensis</name>
    <dbReference type="NCBI Taxonomy" id="2945988"/>
    <lineage>
        <taxon>Bacteria</taxon>
        <taxon>Bacillati</taxon>
        <taxon>Actinomycetota</taxon>
        <taxon>Actinomycetes</taxon>
        <taxon>Pseudonocardiales</taxon>
        <taxon>Pseudonocardiaceae</taxon>
        <taxon>Amycolatopsis</taxon>
    </lineage>
</organism>
<accession>A0A9X2NGK6</accession>
<reference evidence="8" key="1">
    <citation type="submission" date="2022-06" db="EMBL/GenBank/DDBJ databases">
        <title>Amycolatopsis iheyaensis sp. nov., a new species of the genus Amycolatopsis isolated from soil in Iheya island, Japan.</title>
        <authorList>
            <person name="Ngamcharungchit C."/>
            <person name="Kanto H."/>
            <person name="Take A."/>
            <person name="Intra B."/>
            <person name="Matsumoto A."/>
            <person name="Panbangred W."/>
            <person name="Inahashi Y."/>
        </authorList>
    </citation>
    <scope>NUCLEOTIDE SEQUENCE</scope>
    <source>
        <strain evidence="8">OK19-0408</strain>
    </source>
</reference>
<dbReference type="SUPFAM" id="SSF46894">
    <property type="entry name" value="C-terminal effector domain of the bipartite response regulators"/>
    <property type="match status" value="1"/>
</dbReference>
<gene>
    <name evidence="8" type="ORF">M8542_36870</name>
</gene>
<dbReference type="InterPro" id="IPR051677">
    <property type="entry name" value="AfsR-DnrI-RedD_regulator"/>
</dbReference>
<feature type="coiled-coil region" evidence="5">
    <location>
        <begin position="736"/>
        <end position="763"/>
    </location>
</feature>
<dbReference type="GO" id="GO:0000160">
    <property type="term" value="P:phosphorelay signal transduction system"/>
    <property type="evidence" value="ECO:0007669"/>
    <property type="project" value="InterPro"/>
</dbReference>
<keyword evidence="2" id="KW-0805">Transcription regulation</keyword>
<dbReference type="SMART" id="SM01043">
    <property type="entry name" value="BTAD"/>
    <property type="match status" value="1"/>
</dbReference>
<dbReference type="InterPro" id="IPR011990">
    <property type="entry name" value="TPR-like_helical_dom_sf"/>
</dbReference>
<dbReference type="AlphaFoldDB" id="A0A9X2NGK6"/>
<dbReference type="InterPro" id="IPR019734">
    <property type="entry name" value="TPR_rpt"/>
</dbReference>
<dbReference type="InterPro" id="IPR027417">
    <property type="entry name" value="P-loop_NTPase"/>
</dbReference>
<feature type="domain" description="Bacterial transcriptional activator" evidence="7">
    <location>
        <begin position="98"/>
        <end position="243"/>
    </location>
</feature>
<dbReference type="InterPro" id="IPR016032">
    <property type="entry name" value="Sig_transdc_resp-reg_C-effctor"/>
</dbReference>
<dbReference type="SUPFAM" id="SSF52540">
    <property type="entry name" value="P-loop containing nucleoside triphosphate hydrolases"/>
    <property type="match status" value="1"/>
</dbReference>
<dbReference type="SUPFAM" id="SSF48452">
    <property type="entry name" value="TPR-like"/>
    <property type="match status" value="2"/>
</dbReference>
<comment type="similarity">
    <text evidence="1">Belongs to the AfsR/DnrI/RedD regulatory family.</text>
</comment>
<dbReference type="PANTHER" id="PTHR35807">
    <property type="entry name" value="TRANSCRIPTIONAL REGULATOR REDD-RELATED"/>
    <property type="match status" value="1"/>
</dbReference>
<keyword evidence="3" id="KW-0238">DNA-binding</keyword>
<dbReference type="Gene3D" id="1.10.10.10">
    <property type="entry name" value="Winged helix-like DNA-binding domain superfamily/Winged helix DNA-binding domain"/>
    <property type="match status" value="1"/>
</dbReference>
<dbReference type="Proteomes" id="UP001144096">
    <property type="component" value="Unassembled WGS sequence"/>
</dbReference>
<dbReference type="Gene3D" id="1.10.8.430">
    <property type="entry name" value="Helical domain of apoptotic protease-activating factors"/>
    <property type="match status" value="1"/>
</dbReference>
<sequence>MAVVECRVLGPVEIRVDDVVLPLGGSKVRVVLAGLLLHAGEVVVPNQLGRWLWDGDEPARPRAAIQTYIARTRSALGTVVPIITEHGGYRAEIYGESLDLSVFRGLRTAAGRAVAEHDVARAATLYGKALSLWHGPPLANVESSSLHREENPVLEQLHRQTQLDWAATTIEAGRPAAAIPLLTSLVEQDPLQERLAELLMRALHRSGRRVEALETYRRTAAAMADQLGLDPGQALAELHLSLLNDQRPAPHRPERETADPVRPVPHQLPAPAPHFAGRAAELDAFDGVMKSGLPPRTVTVDGIGGAGKTAFALECAHRFAPLFPDGHYFVDLRGFGPGPQVDPATALEDLLWASGVRGQELPPGLDARQTLWRERTSGHKILLVLDNARSAAQVRPLLPGQGGLTLVTSRRRLGSLGVHEGAHRIALGSLSAADALTVLADSAGRTAFDDAPQAAAELVGACAGLPLALRILGQRIRRQPTSLPEVVSELRREHGRLAALVLDDEDDTDLRAVFGRSLDFLSPEAACLFRRLGLHPGSFLDVDVAAVLVGFDRPRTEELLRELATANLLEQRGSGRWAFHDLLREFAAAECGRAEPAETRVRLLDRLLDWYTVAAFNASKTARPYRRYDILTLPGDLPDAPAFGSHSAATAWLSTHEVNVAAAVRWASSHGRPVAAWQLPYLMMVGFIASSRFDVWQETFEIGLAAARTLGNRRAESAMLSGFGTMHGLAGSHGSALDAIRAAQEISRELDDAEGELHALFNLGLQYNTAGLPDEAYAHLAQAVDLARRLGFASLEADSLEQLSDSCARTGDYPTALRLAEAALAIWDRLGRHNQRLYALQSRGRARIALGDHAGGIADCVAAAEQFERNGEHVDEAFASDGLGDVHEALGDLDSAIAAWQRAHTVFVRLDHPAAATVAGKLAAHGRSPVP</sequence>
<dbReference type="Pfam" id="PF03704">
    <property type="entry name" value="BTAD"/>
    <property type="match status" value="1"/>
</dbReference>
<keyword evidence="4" id="KW-0804">Transcription</keyword>
<dbReference type="Gene3D" id="3.40.50.300">
    <property type="entry name" value="P-loop containing nucleotide triphosphate hydrolases"/>
    <property type="match status" value="1"/>
</dbReference>
<evidence type="ECO:0000256" key="4">
    <source>
        <dbReference type="ARBA" id="ARBA00023163"/>
    </source>
</evidence>
<protein>
    <submittedName>
        <fullName evidence="8">Tetratricopeptide repeat protein</fullName>
    </submittedName>
</protein>
<evidence type="ECO:0000259" key="6">
    <source>
        <dbReference type="SMART" id="SM00862"/>
    </source>
</evidence>
<evidence type="ECO:0000256" key="1">
    <source>
        <dbReference type="ARBA" id="ARBA00005820"/>
    </source>
</evidence>
<evidence type="ECO:0000256" key="5">
    <source>
        <dbReference type="SAM" id="Coils"/>
    </source>
</evidence>
<evidence type="ECO:0000313" key="9">
    <source>
        <dbReference type="Proteomes" id="UP001144096"/>
    </source>
</evidence>
<proteinExistence type="inferred from homology"/>
<keyword evidence="5" id="KW-0175">Coiled coil</keyword>
<evidence type="ECO:0000313" key="8">
    <source>
        <dbReference type="EMBL" id="MCR6488416.1"/>
    </source>
</evidence>
<dbReference type="InterPro" id="IPR001867">
    <property type="entry name" value="OmpR/PhoB-type_DNA-bd"/>
</dbReference>
<feature type="domain" description="OmpR/PhoB-type" evidence="6">
    <location>
        <begin position="18"/>
        <end position="91"/>
    </location>
</feature>
<comment type="caution">
    <text evidence="8">The sequence shown here is derived from an EMBL/GenBank/DDBJ whole genome shotgun (WGS) entry which is preliminary data.</text>
</comment>
<name>A0A9X2NGK6_9PSEU</name>
<dbReference type="PRINTS" id="PR00364">
    <property type="entry name" value="DISEASERSIST"/>
</dbReference>
<dbReference type="InterPro" id="IPR005158">
    <property type="entry name" value="BTAD"/>
</dbReference>
<dbReference type="PANTHER" id="PTHR35807:SF1">
    <property type="entry name" value="TRANSCRIPTIONAL REGULATOR REDD"/>
    <property type="match status" value="1"/>
</dbReference>
<dbReference type="Gene3D" id="1.25.40.10">
    <property type="entry name" value="Tetratricopeptide repeat domain"/>
    <property type="match status" value="2"/>
</dbReference>
<keyword evidence="9" id="KW-1185">Reference proteome</keyword>
<dbReference type="InterPro" id="IPR036388">
    <property type="entry name" value="WH-like_DNA-bd_sf"/>
</dbReference>
<dbReference type="CDD" id="cd15831">
    <property type="entry name" value="BTAD"/>
    <property type="match status" value="1"/>
</dbReference>
<dbReference type="GO" id="GO:0006355">
    <property type="term" value="P:regulation of DNA-templated transcription"/>
    <property type="evidence" value="ECO:0007669"/>
    <property type="project" value="InterPro"/>
</dbReference>
<dbReference type="SMART" id="SM00862">
    <property type="entry name" value="Trans_reg_C"/>
    <property type="match status" value="1"/>
</dbReference>
<dbReference type="EMBL" id="JAMXQV010000025">
    <property type="protein sequence ID" value="MCR6488416.1"/>
    <property type="molecule type" value="Genomic_DNA"/>
</dbReference>
<dbReference type="RefSeq" id="WP_257924981.1">
    <property type="nucleotide sequence ID" value="NZ_JAMXQV010000025.1"/>
</dbReference>
<evidence type="ECO:0000256" key="2">
    <source>
        <dbReference type="ARBA" id="ARBA00023015"/>
    </source>
</evidence>
<evidence type="ECO:0000256" key="3">
    <source>
        <dbReference type="ARBA" id="ARBA00023125"/>
    </source>
</evidence>
<dbReference type="GO" id="GO:0003677">
    <property type="term" value="F:DNA binding"/>
    <property type="evidence" value="ECO:0007669"/>
    <property type="project" value="UniProtKB-KW"/>
</dbReference>
<dbReference type="SMART" id="SM00028">
    <property type="entry name" value="TPR"/>
    <property type="match status" value="5"/>
</dbReference>
<dbReference type="InterPro" id="IPR042197">
    <property type="entry name" value="Apaf_helical"/>
</dbReference>
<evidence type="ECO:0000259" key="7">
    <source>
        <dbReference type="SMART" id="SM01043"/>
    </source>
</evidence>